<evidence type="ECO:0000256" key="3">
    <source>
        <dbReference type="ARBA" id="ARBA00022989"/>
    </source>
</evidence>
<evidence type="ECO:0000256" key="2">
    <source>
        <dbReference type="ARBA" id="ARBA00022692"/>
    </source>
</evidence>
<dbReference type="Gene3D" id="1.20.120.1630">
    <property type="match status" value="1"/>
</dbReference>
<keyword evidence="5" id="KW-0489">Methyltransferase</keyword>
<dbReference type="GO" id="GO:0008168">
    <property type="term" value="F:methyltransferase activity"/>
    <property type="evidence" value="ECO:0007669"/>
    <property type="project" value="UniProtKB-KW"/>
</dbReference>
<dbReference type="KEGG" id="gyu:FE374_08175"/>
<dbReference type="GO" id="GO:0012505">
    <property type="term" value="C:endomembrane system"/>
    <property type="evidence" value="ECO:0007669"/>
    <property type="project" value="UniProtKB-SubCell"/>
</dbReference>
<keyword evidence="3" id="KW-1133">Transmembrane helix</keyword>
<dbReference type="PANTHER" id="PTHR12714">
    <property type="entry name" value="PROTEIN-S ISOPRENYLCYSTEINE O-METHYLTRANSFERASE"/>
    <property type="match status" value="1"/>
</dbReference>
<dbReference type="EMBL" id="CP040915">
    <property type="protein sequence ID" value="QDC24597.1"/>
    <property type="molecule type" value="Genomic_DNA"/>
</dbReference>
<evidence type="ECO:0000313" key="6">
    <source>
        <dbReference type="Proteomes" id="UP000314616"/>
    </source>
</evidence>
<accession>A0A5B8C333</accession>
<gene>
    <name evidence="5" type="ORF">FE374_08175</name>
</gene>
<comment type="subcellular location">
    <subcellularLocation>
        <location evidence="1">Endomembrane system</location>
        <topology evidence="1">Multi-pass membrane protein</topology>
    </subcellularLocation>
</comment>
<keyword evidence="4" id="KW-0472">Membrane</keyword>
<evidence type="ECO:0000256" key="4">
    <source>
        <dbReference type="ARBA" id="ARBA00023136"/>
    </source>
</evidence>
<dbReference type="InterPro" id="IPR007318">
    <property type="entry name" value="Phopholipid_MeTrfase"/>
</dbReference>
<reference evidence="5 6" key="1">
    <citation type="submission" date="2019-05" db="EMBL/GenBank/DDBJ databases">
        <title>Georgenia *** sp. nov., and Georgenia *** sp. nov., isolated from the intestinal contents of plateau pika (Ochotona curzoniae) in the Qinghai-Tibet plateau of China.</title>
        <authorList>
            <person name="Tian Z."/>
        </authorList>
    </citation>
    <scope>NUCLEOTIDE SEQUENCE [LARGE SCALE GENOMIC DNA]</scope>
    <source>
        <strain evidence="5 6">Z443</strain>
    </source>
</reference>
<dbReference type="GO" id="GO:0032259">
    <property type="term" value="P:methylation"/>
    <property type="evidence" value="ECO:0007669"/>
    <property type="project" value="UniProtKB-KW"/>
</dbReference>
<organism evidence="5 6">
    <name type="scientific">Georgenia yuyongxinii</name>
    <dbReference type="NCBI Taxonomy" id="2589797"/>
    <lineage>
        <taxon>Bacteria</taxon>
        <taxon>Bacillati</taxon>
        <taxon>Actinomycetota</taxon>
        <taxon>Actinomycetes</taxon>
        <taxon>Micrococcales</taxon>
        <taxon>Bogoriellaceae</taxon>
        <taxon>Georgenia</taxon>
    </lineage>
</organism>
<dbReference type="AlphaFoldDB" id="A0A5B8C333"/>
<evidence type="ECO:0000256" key="1">
    <source>
        <dbReference type="ARBA" id="ARBA00004127"/>
    </source>
</evidence>
<sequence>MWPGISRHTVGRGKVRAPVHCGLVRCELTGATVSVGRARRAASNVPVPEAFVIAPIAAWVAGRAIPLRVPGPRLVSILGTALEVAGSSMIAWAWLAARDVYLIEPGRLLTDGVYGRVRHPMYVGWALLYLGGALTSRNGWALAVLPVAVRIVHHEVLREERALVERFGTTYEKYQDRVPRYGLWVMPRG</sequence>
<keyword evidence="2" id="KW-0812">Transmembrane</keyword>
<protein>
    <submittedName>
        <fullName evidence="5">Isoprenylcysteine carboxylmethyltransferase family protein</fullName>
    </submittedName>
</protein>
<dbReference type="Proteomes" id="UP000314616">
    <property type="component" value="Chromosome"/>
</dbReference>
<dbReference type="OrthoDB" id="941586at2"/>
<name>A0A5B8C333_9MICO</name>
<dbReference type="Pfam" id="PF04191">
    <property type="entry name" value="PEMT"/>
    <property type="match status" value="1"/>
</dbReference>
<keyword evidence="5" id="KW-0808">Transferase</keyword>
<evidence type="ECO:0000313" key="5">
    <source>
        <dbReference type="EMBL" id="QDC24597.1"/>
    </source>
</evidence>
<dbReference type="PANTHER" id="PTHR12714:SF9">
    <property type="entry name" value="PROTEIN-S-ISOPRENYLCYSTEINE O-METHYLTRANSFERASE"/>
    <property type="match status" value="1"/>
</dbReference>
<proteinExistence type="predicted"/>